<keyword evidence="2" id="KW-0255">Endonuclease</keyword>
<keyword evidence="7" id="KW-1185">Reference proteome</keyword>
<comment type="caution">
    <text evidence="6">The sequence shown here is derived from an EMBL/GenBank/DDBJ whole genome shotgun (WGS) entry which is preliminary data.</text>
</comment>
<evidence type="ECO:0000259" key="5">
    <source>
        <dbReference type="PROSITE" id="PS50994"/>
    </source>
</evidence>
<organism evidence="6 7">
    <name type="scientific">Solea senegalensis</name>
    <name type="common">Senegalese sole</name>
    <dbReference type="NCBI Taxonomy" id="28829"/>
    <lineage>
        <taxon>Eukaryota</taxon>
        <taxon>Metazoa</taxon>
        <taxon>Chordata</taxon>
        <taxon>Craniata</taxon>
        <taxon>Vertebrata</taxon>
        <taxon>Euteleostomi</taxon>
        <taxon>Actinopterygii</taxon>
        <taxon>Neopterygii</taxon>
        <taxon>Teleostei</taxon>
        <taxon>Neoteleostei</taxon>
        <taxon>Acanthomorphata</taxon>
        <taxon>Carangaria</taxon>
        <taxon>Pleuronectiformes</taxon>
        <taxon>Pleuronectoidei</taxon>
        <taxon>Soleidae</taxon>
        <taxon>Solea</taxon>
    </lineage>
</organism>
<protein>
    <submittedName>
        <fullName evidence="6">Retrovirus-related Pol poly from transposon 412</fullName>
    </submittedName>
</protein>
<evidence type="ECO:0000256" key="3">
    <source>
        <dbReference type="ARBA" id="ARBA00022801"/>
    </source>
</evidence>
<evidence type="ECO:0000256" key="2">
    <source>
        <dbReference type="ARBA" id="ARBA00022759"/>
    </source>
</evidence>
<dbReference type="Proteomes" id="UP000693946">
    <property type="component" value="Linkage Group LG7"/>
</dbReference>
<dbReference type="GO" id="GO:0004190">
    <property type="term" value="F:aspartic-type endopeptidase activity"/>
    <property type="evidence" value="ECO:0007669"/>
    <property type="project" value="InterPro"/>
</dbReference>
<evidence type="ECO:0000313" key="6">
    <source>
        <dbReference type="EMBL" id="KAG7482430.1"/>
    </source>
</evidence>
<proteinExistence type="predicted"/>
<dbReference type="InterPro" id="IPR001969">
    <property type="entry name" value="Aspartic_peptidase_AS"/>
</dbReference>
<dbReference type="PANTHER" id="PTHR37984">
    <property type="entry name" value="PROTEIN CBG26694"/>
    <property type="match status" value="1"/>
</dbReference>
<dbReference type="AlphaFoldDB" id="A0AAV6Q295"/>
<dbReference type="InterPro" id="IPR001584">
    <property type="entry name" value="Integrase_cat-core"/>
</dbReference>
<dbReference type="InterPro" id="IPR050951">
    <property type="entry name" value="Retrovirus_Pol_polyprotein"/>
</dbReference>
<dbReference type="GO" id="GO:0006508">
    <property type="term" value="P:proteolysis"/>
    <property type="evidence" value="ECO:0007669"/>
    <property type="project" value="InterPro"/>
</dbReference>
<dbReference type="PROSITE" id="PS00141">
    <property type="entry name" value="ASP_PROTEASE"/>
    <property type="match status" value="1"/>
</dbReference>
<gene>
    <name evidence="6" type="ORF">JOB18_020936</name>
</gene>
<evidence type="ECO:0000256" key="1">
    <source>
        <dbReference type="ARBA" id="ARBA00022722"/>
    </source>
</evidence>
<dbReference type="Pfam" id="PF13650">
    <property type="entry name" value="Asp_protease_2"/>
    <property type="match status" value="1"/>
</dbReference>
<feature type="domain" description="Integrase catalytic" evidence="5">
    <location>
        <begin position="49"/>
        <end position="185"/>
    </location>
</feature>
<name>A0AAV6Q295_SOLSE</name>
<dbReference type="PANTHER" id="PTHR37984:SF15">
    <property type="entry name" value="INTEGRASE CATALYTIC DOMAIN-CONTAINING PROTEIN"/>
    <property type="match status" value="1"/>
</dbReference>
<dbReference type="GO" id="GO:0004519">
    <property type="term" value="F:endonuclease activity"/>
    <property type="evidence" value="ECO:0007669"/>
    <property type="project" value="UniProtKB-KW"/>
</dbReference>
<dbReference type="GO" id="GO:0015074">
    <property type="term" value="P:DNA integration"/>
    <property type="evidence" value="ECO:0007669"/>
    <property type="project" value="InterPro"/>
</dbReference>
<dbReference type="PROSITE" id="PS50175">
    <property type="entry name" value="ASP_PROT_RETROV"/>
    <property type="match status" value="1"/>
</dbReference>
<keyword evidence="3" id="KW-0378">Hydrolase</keyword>
<dbReference type="InterPro" id="IPR001995">
    <property type="entry name" value="Peptidase_A2_cat"/>
</dbReference>
<evidence type="ECO:0000259" key="4">
    <source>
        <dbReference type="PROSITE" id="PS50175"/>
    </source>
</evidence>
<dbReference type="CDD" id="cd00303">
    <property type="entry name" value="retropepsin_like"/>
    <property type="match status" value="1"/>
</dbReference>
<dbReference type="EMBL" id="JAGKHQ010000019">
    <property type="protein sequence ID" value="KAG7482430.1"/>
    <property type="molecule type" value="Genomic_DNA"/>
</dbReference>
<accession>A0AAV6Q295</accession>
<feature type="domain" description="Peptidase A2" evidence="4">
    <location>
        <begin position="22"/>
        <end position="63"/>
    </location>
</feature>
<reference evidence="6 7" key="1">
    <citation type="journal article" date="2021" name="Sci. Rep.">
        <title>Chromosome anchoring in Senegalese sole (Solea senegalensis) reveals sex-associated markers and genome rearrangements in flatfish.</title>
        <authorList>
            <person name="Guerrero-Cozar I."/>
            <person name="Gomez-Garrido J."/>
            <person name="Berbel C."/>
            <person name="Martinez-Blanch J.F."/>
            <person name="Alioto T."/>
            <person name="Claros M.G."/>
            <person name="Gagnaire P.A."/>
            <person name="Manchado M."/>
        </authorList>
    </citation>
    <scope>NUCLEOTIDE SEQUENCE [LARGE SCALE GENOMIC DNA]</scope>
    <source>
        <strain evidence="6">Sse05_10M</strain>
    </source>
</reference>
<sequence>MVAGAIMVPRNEGHVKVIGMECRALIDSGSQITSITHSYWQNHPVLKQRELQPSKIPIEGAGGQAVPYHGVLQVDLKVLGQEYKAVPTFVIPDVDYRSSDQKAGTVARILWNNFFCWFGFPAKLHADQGQNFESAMVKELCKCTGIAKTHTTPYHPQGNGTTEEIQPDLNEHAGATGTTLEVRLA</sequence>
<evidence type="ECO:0000313" key="7">
    <source>
        <dbReference type="Proteomes" id="UP000693946"/>
    </source>
</evidence>
<keyword evidence="1" id="KW-0540">Nuclease</keyword>
<dbReference type="PROSITE" id="PS50994">
    <property type="entry name" value="INTEGRASE"/>
    <property type="match status" value="1"/>
</dbReference>